<dbReference type="InterPro" id="IPR050738">
    <property type="entry name" value="Sulfatase"/>
</dbReference>
<dbReference type="PANTHER" id="PTHR42693">
    <property type="entry name" value="ARYLSULFATASE FAMILY MEMBER"/>
    <property type="match status" value="1"/>
</dbReference>
<dbReference type="Proteomes" id="UP001247805">
    <property type="component" value="Unassembled WGS sequence"/>
</dbReference>
<comment type="caution">
    <text evidence="5">The sequence shown here is derived from an EMBL/GenBank/DDBJ whole genome shotgun (WGS) entry which is preliminary data.</text>
</comment>
<dbReference type="EMBL" id="JAWDIO010000002">
    <property type="protein sequence ID" value="MDU0354747.1"/>
    <property type="molecule type" value="Genomic_DNA"/>
</dbReference>
<evidence type="ECO:0000259" key="4">
    <source>
        <dbReference type="Pfam" id="PF00884"/>
    </source>
</evidence>
<dbReference type="SUPFAM" id="SSF53649">
    <property type="entry name" value="Alkaline phosphatase-like"/>
    <property type="match status" value="1"/>
</dbReference>
<reference evidence="5 6" key="1">
    <citation type="submission" date="2023-10" db="EMBL/GenBank/DDBJ databases">
        <title>Glaciecola aquimarina strain GGW-M5 nov., isolated from a coastal seawater.</title>
        <authorList>
            <person name="Bayburt H."/>
            <person name="Kim J.M."/>
            <person name="Choi B.J."/>
            <person name="Jeon C.O."/>
        </authorList>
    </citation>
    <scope>NUCLEOTIDE SEQUENCE [LARGE SCALE GENOMIC DNA]</scope>
    <source>
        <strain evidence="5 6">KCTC 32108</strain>
    </source>
</reference>
<protein>
    <submittedName>
        <fullName evidence="5">Sulfatase</fullName>
    </submittedName>
</protein>
<comment type="similarity">
    <text evidence="1">Belongs to the sulfatase family.</text>
</comment>
<dbReference type="Gene3D" id="3.40.720.10">
    <property type="entry name" value="Alkaline Phosphatase, subunit A"/>
    <property type="match status" value="1"/>
</dbReference>
<evidence type="ECO:0000256" key="2">
    <source>
        <dbReference type="ARBA" id="ARBA00022801"/>
    </source>
</evidence>
<feature type="signal peptide" evidence="3">
    <location>
        <begin position="1"/>
        <end position="34"/>
    </location>
</feature>
<evidence type="ECO:0000256" key="3">
    <source>
        <dbReference type="SAM" id="SignalP"/>
    </source>
</evidence>
<organism evidence="5 6">
    <name type="scientific">Paraglaciecola aquimarina</name>
    <dbReference type="NCBI Taxonomy" id="1235557"/>
    <lineage>
        <taxon>Bacteria</taxon>
        <taxon>Pseudomonadati</taxon>
        <taxon>Pseudomonadota</taxon>
        <taxon>Gammaproteobacteria</taxon>
        <taxon>Alteromonadales</taxon>
        <taxon>Alteromonadaceae</taxon>
        <taxon>Paraglaciecola</taxon>
    </lineage>
</organism>
<dbReference type="InterPro" id="IPR017850">
    <property type="entry name" value="Alkaline_phosphatase_core_sf"/>
</dbReference>
<accession>A0ABU3SXV0</accession>
<feature type="domain" description="Sulfatase N-terminal" evidence="4">
    <location>
        <begin position="45"/>
        <end position="328"/>
    </location>
</feature>
<dbReference type="RefSeq" id="WP_316026326.1">
    <property type="nucleotide sequence ID" value="NZ_JAWDIO010000002.1"/>
</dbReference>
<feature type="chain" id="PRO_5047415616" evidence="3">
    <location>
        <begin position="35"/>
        <end position="660"/>
    </location>
</feature>
<dbReference type="CDD" id="cd16027">
    <property type="entry name" value="SGSH"/>
    <property type="match status" value="1"/>
</dbReference>
<name>A0ABU3SXV0_9ALTE</name>
<dbReference type="InterPro" id="IPR000917">
    <property type="entry name" value="Sulfatase_N"/>
</dbReference>
<evidence type="ECO:0000313" key="6">
    <source>
        <dbReference type="Proteomes" id="UP001247805"/>
    </source>
</evidence>
<dbReference type="PANTHER" id="PTHR42693:SF53">
    <property type="entry name" value="ENDO-4-O-SULFATASE"/>
    <property type="match status" value="1"/>
</dbReference>
<keyword evidence="2" id="KW-0378">Hydrolase</keyword>
<sequence length="660" mass="74782">MQRVIPKIVKTNITVLASLAVVLLSVAVSSETRASQTSEQSTQRPNFVWIISEDNSPHYLRLYNPKHGVAMPNIENMAKQGLTYNNAYSNAPVCSTARSTLALGIYAPQAGTMHHRAFARAKYTHEDNKGVKSIYQLMKEAGYYVTNNAKTDFNYASESNEFSESSHSASWLNKQTAQPFFHIKTFTTTHESKLMFPVTDVKNKPTKHDPANVKLASIHPDTELFRYTHARYLDLHQALDKQVGEVLAELEQAGQLENTFVFYFGDHGGVLPGSKSFAKESGLKIPLVVRIPKNYQHLLANSTVQNSRIDEFVSFVDMAPTLLHLAGIEKSDWHSGDSFLGKNKPQQSKPIFGYADRFGERYDLVRTLRVGNLKYIRNYLPMNPLGLEQNYRFKNVAYQQWRSLYKNGQLNNTQAAFFNEKSAEELYDLSVDPEELNNLATDTKYQNALLDMRSQLQQQVKSIADLGFISEAWLETNEFADSMQLANSQHQRINQMVDAADLMLLPYAQAKDRLRAIIKHGHQGEQYWALVALSYFANQSSEFVPVIETLLADEQTHDLLKARAIEFLTRTGQLNPVAQLTSLIENSRQQLEALEMMNIAAVLHDSFGYMFDINARTDWSALPVKSAENYTTKKYQNGSVKVRVEYLKTPWKTQAADEKG</sequence>
<evidence type="ECO:0000313" key="5">
    <source>
        <dbReference type="EMBL" id="MDU0354747.1"/>
    </source>
</evidence>
<evidence type="ECO:0000256" key="1">
    <source>
        <dbReference type="ARBA" id="ARBA00008779"/>
    </source>
</evidence>
<keyword evidence="3" id="KW-0732">Signal</keyword>
<proteinExistence type="inferred from homology"/>
<keyword evidence="6" id="KW-1185">Reference proteome</keyword>
<gene>
    <name evidence="5" type="ORF">RS130_13215</name>
</gene>
<dbReference type="Pfam" id="PF00884">
    <property type="entry name" value="Sulfatase"/>
    <property type="match status" value="1"/>
</dbReference>